<reference evidence="3" key="1">
    <citation type="submission" date="2022-08" db="EMBL/GenBank/DDBJ databases">
        <authorList>
            <consortium name="DOE Joint Genome Institute"/>
            <person name="Min B."/>
            <person name="Sierra-Patev S."/>
            <person name="Naranjo-Ortiz M."/>
            <person name="Looney B."/>
            <person name="Konkel Z."/>
            <person name="Slot J.C."/>
            <person name="Sakamoto Y."/>
            <person name="Steenwyk J.L."/>
            <person name="Rokas A."/>
            <person name="Carro J."/>
            <person name="Camarero S."/>
            <person name="Ferreira P."/>
            <person name="Molpeceres G."/>
            <person name="Ruiz-duenas F.J."/>
            <person name="Serrano A."/>
            <person name="Henrissat B."/>
            <person name="Drula E."/>
            <person name="Hughes K.W."/>
            <person name="Mata J.L."/>
            <person name="Ishikawa N.K."/>
            <person name="Vargas-Isla R."/>
            <person name="Ushijima S."/>
            <person name="Smith C.A."/>
            <person name="Ahrendt S."/>
            <person name="Andreopoulos W."/>
            <person name="He G."/>
            <person name="LaButti K."/>
            <person name="Lipzen A."/>
            <person name="Ng V."/>
            <person name="Riley R."/>
            <person name="Sandor L."/>
            <person name="Barry K."/>
            <person name="Martinez A.T."/>
            <person name="Xiao Y."/>
            <person name="Gibbons J.G."/>
            <person name="Terashima K."/>
            <person name="Hibbett D.S."/>
            <person name="Grigoriev I.V."/>
        </authorList>
    </citation>
    <scope>NUCLEOTIDE SEQUENCE</scope>
    <source>
        <strain evidence="3">ET3784</strain>
    </source>
</reference>
<dbReference type="GO" id="GO:1902716">
    <property type="term" value="C:cell cortex of growing cell tip"/>
    <property type="evidence" value="ECO:0007669"/>
    <property type="project" value="TreeGrafter"/>
</dbReference>
<organism evidence="3 4">
    <name type="scientific">Lentinula guzmanii</name>
    <dbReference type="NCBI Taxonomy" id="2804957"/>
    <lineage>
        <taxon>Eukaryota</taxon>
        <taxon>Fungi</taxon>
        <taxon>Dikarya</taxon>
        <taxon>Basidiomycota</taxon>
        <taxon>Agaricomycotina</taxon>
        <taxon>Agaricomycetes</taxon>
        <taxon>Agaricomycetidae</taxon>
        <taxon>Agaricales</taxon>
        <taxon>Marasmiineae</taxon>
        <taxon>Omphalotaceae</taxon>
        <taxon>Lentinula</taxon>
    </lineage>
</organism>
<dbReference type="PANTHER" id="PTHR21601:SF0">
    <property type="entry name" value="PROTEIN SPA2-RELATED"/>
    <property type="match status" value="1"/>
</dbReference>
<dbReference type="InterPro" id="IPR013724">
    <property type="entry name" value="GIT_SHD"/>
</dbReference>
<sequence length="263" mass="29680">MKCSQSRAASPTPTAFSGISNHRTDSYKPTSKNAPPVPQIDYRSISKIHYDELHRYLTAYLARAPPNSRPAARQKLTRLTISQSHELSTDVYDELIRRKSEKEGKSVRAEFHPKRNQARQKLATLPTSKFEDLSSDVYFELARRYPEFKEDPAGRIPIGSNYDDYPASGFLFAWATRSRTPDLDNDLSRISSVEGSDVDTVLEPSLFHVSTAHNSPLSGHDKRERELASNANLTRMGFSPSESGRALPKRLRGFKSFMQSLKC</sequence>
<proteinExistence type="predicted"/>
<reference evidence="3" key="2">
    <citation type="journal article" date="2023" name="Proc. Natl. Acad. Sci. U.S.A.">
        <title>A global phylogenomic analysis of the shiitake genus Lentinula.</title>
        <authorList>
            <person name="Sierra-Patev S."/>
            <person name="Min B."/>
            <person name="Naranjo-Ortiz M."/>
            <person name="Looney B."/>
            <person name="Konkel Z."/>
            <person name="Slot J.C."/>
            <person name="Sakamoto Y."/>
            <person name="Steenwyk J.L."/>
            <person name="Rokas A."/>
            <person name="Carro J."/>
            <person name="Camarero S."/>
            <person name="Ferreira P."/>
            <person name="Molpeceres G."/>
            <person name="Ruiz-Duenas F.J."/>
            <person name="Serrano A."/>
            <person name="Henrissat B."/>
            <person name="Drula E."/>
            <person name="Hughes K.W."/>
            <person name="Mata J.L."/>
            <person name="Ishikawa N.K."/>
            <person name="Vargas-Isla R."/>
            <person name="Ushijima S."/>
            <person name="Smith C.A."/>
            <person name="Donoghue J."/>
            <person name="Ahrendt S."/>
            <person name="Andreopoulos W."/>
            <person name="He G."/>
            <person name="LaButti K."/>
            <person name="Lipzen A."/>
            <person name="Ng V."/>
            <person name="Riley R."/>
            <person name="Sandor L."/>
            <person name="Barry K."/>
            <person name="Martinez A.T."/>
            <person name="Xiao Y."/>
            <person name="Gibbons J.G."/>
            <person name="Terashima K."/>
            <person name="Grigoriev I.V."/>
            <person name="Hibbett D."/>
        </authorList>
    </citation>
    <scope>NUCLEOTIDE SEQUENCE</scope>
    <source>
        <strain evidence="3">ET3784</strain>
    </source>
</reference>
<dbReference type="AlphaFoldDB" id="A0AA38JC65"/>
<evidence type="ECO:0000313" key="4">
    <source>
        <dbReference type="Proteomes" id="UP001176059"/>
    </source>
</evidence>
<gene>
    <name evidence="3" type="ORF">DFJ43DRAFT_1038294</name>
</gene>
<dbReference type="GO" id="GO:0005826">
    <property type="term" value="C:actomyosin contractile ring"/>
    <property type="evidence" value="ECO:0007669"/>
    <property type="project" value="TreeGrafter"/>
</dbReference>
<evidence type="ECO:0000313" key="3">
    <source>
        <dbReference type="EMBL" id="KAJ3733811.1"/>
    </source>
</evidence>
<dbReference type="PANTHER" id="PTHR21601">
    <property type="entry name" value="SPA2 PROTEIN"/>
    <property type="match status" value="1"/>
</dbReference>
<feature type="domain" description="GIT Spa2 homology (SHD)" evidence="2">
    <location>
        <begin position="118"/>
        <end position="148"/>
    </location>
</feature>
<dbReference type="Pfam" id="PF08518">
    <property type="entry name" value="GIT_SHD"/>
    <property type="match status" value="2"/>
</dbReference>
<dbReference type="Proteomes" id="UP001176059">
    <property type="component" value="Unassembled WGS sequence"/>
</dbReference>
<evidence type="ECO:0000259" key="2">
    <source>
        <dbReference type="SMART" id="SM00555"/>
    </source>
</evidence>
<dbReference type="InterPro" id="IPR039892">
    <property type="entry name" value="Spa2/Sph1"/>
</dbReference>
<feature type="domain" description="GIT Spa2 homology (SHD)" evidence="2">
    <location>
        <begin position="72"/>
        <end position="102"/>
    </location>
</feature>
<dbReference type="SMART" id="SM00555">
    <property type="entry name" value="GIT"/>
    <property type="match status" value="2"/>
</dbReference>
<protein>
    <recommendedName>
        <fullName evidence="2">GIT Spa2 homology (SHD) domain-containing protein</fullName>
    </recommendedName>
</protein>
<dbReference type="GO" id="GO:0005078">
    <property type="term" value="F:MAP-kinase scaffold activity"/>
    <property type="evidence" value="ECO:0007669"/>
    <property type="project" value="TreeGrafter"/>
</dbReference>
<name>A0AA38JC65_9AGAR</name>
<accession>A0AA38JC65</accession>
<evidence type="ECO:0000256" key="1">
    <source>
        <dbReference type="SAM" id="MobiDB-lite"/>
    </source>
</evidence>
<feature type="compositionally biased region" description="Polar residues" evidence="1">
    <location>
        <begin position="1"/>
        <end position="33"/>
    </location>
</feature>
<dbReference type="EMBL" id="JANVFO010000016">
    <property type="protein sequence ID" value="KAJ3733811.1"/>
    <property type="molecule type" value="Genomic_DNA"/>
</dbReference>
<feature type="region of interest" description="Disordered" evidence="1">
    <location>
        <begin position="1"/>
        <end position="39"/>
    </location>
</feature>
<keyword evidence="4" id="KW-1185">Reference proteome</keyword>
<comment type="caution">
    <text evidence="3">The sequence shown here is derived from an EMBL/GenBank/DDBJ whole genome shotgun (WGS) entry which is preliminary data.</text>
</comment>